<protein>
    <submittedName>
        <fullName evidence="2">TrmB family transcriptional regulator</fullName>
    </submittedName>
</protein>
<dbReference type="SUPFAM" id="SSF46785">
    <property type="entry name" value="Winged helix' DNA-binding domain"/>
    <property type="match status" value="1"/>
</dbReference>
<dbReference type="InterPro" id="IPR051797">
    <property type="entry name" value="TrmB-like"/>
</dbReference>
<dbReference type="InterPro" id="IPR036390">
    <property type="entry name" value="WH_DNA-bd_sf"/>
</dbReference>
<evidence type="ECO:0000313" key="3">
    <source>
        <dbReference type="Proteomes" id="UP000316495"/>
    </source>
</evidence>
<dbReference type="InterPro" id="IPR036388">
    <property type="entry name" value="WH-like_DNA-bd_sf"/>
</dbReference>
<proteinExistence type="predicted"/>
<organism evidence="2 3">
    <name type="scientific">Candidatus Berkelbacteria bacterium Athens1014_28</name>
    <dbReference type="NCBI Taxonomy" id="2017145"/>
    <lineage>
        <taxon>Bacteria</taxon>
        <taxon>Candidatus Berkelbacteria</taxon>
    </lineage>
</organism>
<sequence length="256" mass="29672">MSIHQILKNLGLNDKEIKVYLALLKSGKVKPAVLAKITKLNRATLYSVAGNLLSKGIIAEDISSKSLYYVPLPPKNLEKILDQMRREIKDKEVLIKKAVGELNLITAEKLYPVPKIVFIEEDGLEKFLFDNLIKWSKAVVGSDGVWWGFQDHSFVENYEKWINASWETPYAKNLRGQIFTNVSEIEKKQAKKNFKHKRDVRFADDLNFTSSVWVAGDYLIMINTRQHPFYLVELHDHALAFNMREMFKKLWTLSQK</sequence>
<dbReference type="Proteomes" id="UP000316495">
    <property type="component" value="Unassembled WGS sequence"/>
</dbReference>
<dbReference type="Gene3D" id="1.10.10.10">
    <property type="entry name" value="Winged helix-like DNA-binding domain superfamily/Winged helix DNA-binding domain"/>
    <property type="match status" value="1"/>
</dbReference>
<dbReference type="PANTHER" id="PTHR34293">
    <property type="entry name" value="HTH-TYPE TRANSCRIPTIONAL REGULATOR TRMBL2"/>
    <property type="match status" value="1"/>
</dbReference>
<dbReference type="Pfam" id="PF01978">
    <property type="entry name" value="TrmB"/>
    <property type="match status" value="1"/>
</dbReference>
<feature type="domain" description="Transcription regulator TrmB N-terminal" evidence="1">
    <location>
        <begin position="7"/>
        <end position="74"/>
    </location>
</feature>
<comment type="caution">
    <text evidence="2">The sequence shown here is derived from an EMBL/GenBank/DDBJ whole genome shotgun (WGS) entry which is preliminary data.</text>
</comment>
<dbReference type="AlphaFoldDB" id="A0A554LPU3"/>
<dbReference type="InterPro" id="IPR002831">
    <property type="entry name" value="Tscrpt_reg_TrmB_N"/>
</dbReference>
<gene>
    <name evidence="2" type="ORF">Athens101428_96</name>
</gene>
<dbReference type="EMBL" id="VMGN01000004">
    <property type="protein sequence ID" value="TSC94890.1"/>
    <property type="molecule type" value="Genomic_DNA"/>
</dbReference>
<name>A0A554LPU3_9BACT</name>
<accession>A0A554LPU3</accession>
<evidence type="ECO:0000259" key="1">
    <source>
        <dbReference type="Pfam" id="PF01978"/>
    </source>
</evidence>
<dbReference type="PANTHER" id="PTHR34293:SF1">
    <property type="entry name" value="HTH-TYPE TRANSCRIPTIONAL REGULATOR TRMBL2"/>
    <property type="match status" value="1"/>
</dbReference>
<reference evidence="2 3" key="1">
    <citation type="submission" date="2017-07" db="EMBL/GenBank/DDBJ databases">
        <title>Mechanisms for carbon and nitrogen cycling indicate functional differentiation within the Candidate Phyla Radiation.</title>
        <authorList>
            <person name="Danczak R.E."/>
            <person name="Johnston M.D."/>
            <person name="Kenah C."/>
            <person name="Slattery M."/>
            <person name="Wrighton K.C."/>
            <person name="Wilkins M.J."/>
        </authorList>
    </citation>
    <scope>NUCLEOTIDE SEQUENCE [LARGE SCALE GENOMIC DNA]</scope>
    <source>
        <strain evidence="2">Athens1014_28</strain>
    </source>
</reference>
<evidence type="ECO:0000313" key="2">
    <source>
        <dbReference type="EMBL" id="TSC94890.1"/>
    </source>
</evidence>